<gene>
    <name evidence="1" type="ORF">Plil01_000536700</name>
</gene>
<comment type="caution">
    <text evidence="1">The sequence shown here is derived from an EMBL/GenBank/DDBJ whole genome shotgun (WGS) entry which is preliminary data.</text>
</comment>
<proteinExistence type="predicted"/>
<dbReference type="AlphaFoldDB" id="A0A9W6TLI9"/>
<accession>A0A9W6TLI9</accession>
<sequence length="200" mass="21784">MQPTCGTAQPPPPQVTGLGNDVEIERDTRHWPLQGAWMTTPPRFSDGCDGLFSRAAEGVHHDLAVAVQPLQSFEFPSASLTVLPPSSSPPQMQAPTPEAYPGRLASRNEDQLAILRDMLDSDTDEHDCEPAGNSADTIPSRQPGWRWRYLAVVLRSALTVRTHTQTASKPPARAGGYQLVFKGIWAQQSLPIARSDSSSF</sequence>
<keyword evidence="2" id="KW-1185">Reference proteome</keyword>
<evidence type="ECO:0000313" key="2">
    <source>
        <dbReference type="Proteomes" id="UP001165083"/>
    </source>
</evidence>
<dbReference type="EMBL" id="BSXW01000225">
    <property type="protein sequence ID" value="GMF15546.1"/>
    <property type="molecule type" value="Genomic_DNA"/>
</dbReference>
<dbReference type="Proteomes" id="UP001165083">
    <property type="component" value="Unassembled WGS sequence"/>
</dbReference>
<name>A0A9W6TLI9_9STRA</name>
<protein>
    <submittedName>
        <fullName evidence="1">Unnamed protein product</fullName>
    </submittedName>
</protein>
<reference evidence="1" key="1">
    <citation type="submission" date="2023-04" db="EMBL/GenBank/DDBJ databases">
        <title>Phytophthora lilii NBRC 32176.</title>
        <authorList>
            <person name="Ichikawa N."/>
            <person name="Sato H."/>
            <person name="Tonouchi N."/>
        </authorList>
    </citation>
    <scope>NUCLEOTIDE SEQUENCE</scope>
    <source>
        <strain evidence="1">NBRC 32176</strain>
    </source>
</reference>
<evidence type="ECO:0000313" key="1">
    <source>
        <dbReference type="EMBL" id="GMF15546.1"/>
    </source>
</evidence>
<organism evidence="1 2">
    <name type="scientific">Phytophthora lilii</name>
    <dbReference type="NCBI Taxonomy" id="2077276"/>
    <lineage>
        <taxon>Eukaryota</taxon>
        <taxon>Sar</taxon>
        <taxon>Stramenopiles</taxon>
        <taxon>Oomycota</taxon>
        <taxon>Peronosporomycetes</taxon>
        <taxon>Peronosporales</taxon>
        <taxon>Peronosporaceae</taxon>
        <taxon>Phytophthora</taxon>
    </lineage>
</organism>